<evidence type="ECO:0000313" key="1">
    <source>
        <dbReference type="EMBL" id="KAJ7422411.1"/>
    </source>
</evidence>
<organism evidence="1 2">
    <name type="scientific">Willisornis vidua</name>
    <name type="common">Xingu scale-backed antbird</name>
    <dbReference type="NCBI Taxonomy" id="1566151"/>
    <lineage>
        <taxon>Eukaryota</taxon>
        <taxon>Metazoa</taxon>
        <taxon>Chordata</taxon>
        <taxon>Craniata</taxon>
        <taxon>Vertebrata</taxon>
        <taxon>Euteleostomi</taxon>
        <taxon>Archelosauria</taxon>
        <taxon>Archosauria</taxon>
        <taxon>Dinosauria</taxon>
        <taxon>Saurischia</taxon>
        <taxon>Theropoda</taxon>
        <taxon>Coelurosauria</taxon>
        <taxon>Aves</taxon>
        <taxon>Neognathae</taxon>
        <taxon>Neoaves</taxon>
        <taxon>Telluraves</taxon>
        <taxon>Australaves</taxon>
        <taxon>Passeriformes</taxon>
        <taxon>Thamnophilidae</taxon>
        <taxon>Willisornis</taxon>
    </lineage>
</organism>
<dbReference type="Pfam" id="PF05483">
    <property type="entry name" value="SCP-1"/>
    <property type="match status" value="1"/>
</dbReference>
<sequence>MTAAFEELRVQAENDRLEMSFKRENSGFVWNELEALKEEMAKTGMEIGNKLDEREEKNKVLKKKITSESRKINIYEGKVAKLRLLYEEAAMIQRETERKCQQRIQEMVALMEKHKHEYEKMAEEKDTELKVYKIKQQEQLAAGKSLVRSFPTANNPMIDVPQV</sequence>
<dbReference type="EMBL" id="WHWB01033032">
    <property type="protein sequence ID" value="KAJ7422411.1"/>
    <property type="molecule type" value="Genomic_DNA"/>
</dbReference>
<protein>
    <submittedName>
        <fullName evidence="1">Uncharacterized protein</fullName>
    </submittedName>
</protein>
<dbReference type="PANTHER" id="PTHR46918:SF1">
    <property type="entry name" value="SYNAPTONEMAL COMPLEX PROTEIN 1"/>
    <property type="match status" value="1"/>
</dbReference>
<name>A0ABQ9DI03_9PASS</name>
<reference evidence="1" key="1">
    <citation type="submission" date="2019-10" db="EMBL/GenBank/DDBJ databases">
        <authorList>
            <person name="Soares A.E.R."/>
            <person name="Aleixo A."/>
            <person name="Schneider P."/>
            <person name="Miyaki C.Y."/>
            <person name="Schneider M.P."/>
            <person name="Mello C."/>
            <person name="Vasconcelos A.T.R."/>
        </authorList>
    </citation>
    <scope>NUCLEOTIDE SEQUENCE</scope>
    <source>
        <tissue evidence="1">Muscle</tissue>
    </source>
</reference>
<accession>A0ABQ9DI03</accession>
<comment type="caution">
    <text evidence="1">The sequence shown here is derived from an EMBL/GenBank/DDBJ whole genome shotgun (WGS) entry which is preliminary data.</text>
</comment>
<dbReference type="PANTHER" id="PTHR46918">
    <property type="entry name" value="SYNAPTONEMAL COMPLEX PROTEIN 1"/>
    <property type="match status" value="1"/>
</dbReference>
<evidence type="ECO:0000313" key="2">
    <source>
        <dbReference type="Proteomes" id="UP001145742"/>
    </source>
</evidence>
<keyword evidence="2" id="KW-1185">Reference proteome</keyword>
<gene>
    <name evidence="1" type="ORF">WISP_38086</name>
</gene>
<dbReference type="Proteomes" id="UP001145742">
    <property type="component" value="Unassembled WGS sequence"/>
</dbReference>
<dbReference type="InterPro" id="IPR008827">
    <property type="entry name" value="SYCP1"/>
</dbReference>
<proteinExistence type="predicted"/>